<organism evidence="2 3">
    <name type="scientific">Tsuneonella deserti</name>
    <dbReference type="NCBI Taxonomy" id="2035528"/>
    <lineage>
        <taxon>Bacteria</taxon>
        <taxon>Pseudomonadati</taxon>
        <taxon>Pseudomonadota</taxon>
        <taxon>Alphaproteobacteria</taxon>
        <taxon>Sphingomonadales</taxon>
        <taxon>Erythrobacteraceae</taxon>
        <taxon>Tsuneonella</taxon>
    </lineage>
</organism>
<dbReference type="InterPro" id="IPR027417">
    <property type="entry name" value="P-loop_NTPase"/>
</dbReference>
<reference evidence="3" key="1">
    <citation type="journal article" date="2019" name="Int. J. Syst. Evol. Microbiol.">
        <title>The Global Catalogue of Microorganisms (GCM) 10K type strain sequencing project: providing services to taxonomists for standard genome sequencing and annotation.</title>
        <authorList>
            <consortium name="The Broad Institute Genomics Platform"/>
            <consortium name="The Broad Institute Genome Sequencing Center for Infectious Disease"/>
            <person name="Wu L."/>
            <person name="Ma J."/>
        </authorList>
    </citation>
    <scope>NUCLEOTIDE SEQUENCE [LARGE SCALE GENOMIC DNA]</scope>
    <source>
        <strain evidence="3">CGMCC 1.15959</strain>
    </source>
</reference>
<keyword evidence="3" id="KW-1185">Reference proteome</keyword>
<name>A0ABQ1S6E9_9SPHN</name>
<feature type="domain" description="UvrD-like helicase C-terminal" evidence="1">
    <location>
        <begin position="72"/>
        <end position="117"/>
    </location>
</feature>
<sequence>MAEGSKILWTKNSYDHPSGAVSDTDPVKVDIMNGTLGIVQRPSQVGASVLFDDERATKADIRATDLDRISRGWAVTVHKAQGSAFERVIIPVVPSRLLDRQMLYTAITRAKKTVVLVGDPEVLNAAVKRPPRAMLRRQCLFGHSGSETAAA</sequence>
<evidence type="ECO:0000313" key="2">
    <source>
        <dbReference type="EMBL" id="GGD91126.1"/>
    </source>
</evidence>
<dbReference type="EMBL" id="BMKL01000001">
    <property type="protein sequence ID" value="GGD91126.1"/>
    <property type="molecule type" value="Genomic_DNA"/>
</dbReference>
<dbReference type="Proteomes" id="UP000619041">
    <property type="component" value="Unassembled WGS sequence"/>
</dbReference>
<evidence type="ECO:0000313" key="3">
    <source>
        <dbReference type="Proteomes" id="UP000619041"/>
    </source>
</evidence>
<evidence type="ECO:0000259" key="1">
    <source>
        <dbReference type="Pfam" id="PF13538"/>
    </source>
</evidence>
<protein>
    <recommendedName>
        <fullName evidence="1">UvrD-like helicase C-terminal domain-containing protein</fullName>
    </recommendedName>
</protein>
<dbReference type="SUPFAM" id="SSF52540">
    <property type="entry name" value="P-loop containing nucleoside triphosphate hydrolases"/>
    <property type="match status" value="1"/>
</dbReference>
<dbReference type="InterPro" id="IPR027785">
    <property type="entry name" value="UvrD-like_helicase_C"/>
</dbReference>
<proteinExistence type="predicted"/>
<gene>
    <name evidence="2" type="ORF">GCM10011515_08500</name>
</gene>
<dbReference type="Gene3D" id="3.40.50.300">
    <property type="entry name" value="P-loop containing nucleotide triphosphate hydrolases"/>
    <property type="match status" value="1"/>
</dbReference>
<dbReference type="Pfam" id="PF13538">
    <property type="entry name" value="UvrD_C_2"/>
    <property type="match status" value="1"/>
</dbReference>
<comment type="caution">
    <text evidence="2">The sequence shown here is derived from an EMBL/GenBank/DDBJ whole genome shotgun (WGS) entry which is preliminary data.</text>
</comment>
<dbReference type="Gene3D" id="2.30.30.940">
    <property type="match status" value="1"/>
</dbReference>
<dbReference type="CDD" id="cd18809">
    <property type="entry name" value="SF1_C_RecD"/>
    <property type="match status" value="1"/>
</dbReference>
<accession>A0ABQ1S6E9</accession>